<feature type="compositionally biased region" description="Low complexity" evidence="1">
    <location>
        <begin position="262"/>
        <end position="274"/>
    </location>
</feature>
<feature type="region of interest" description="Disordered" evidence="1">
    <location>
        <begin position="1"/>
        <end position="27"/>
    </location>
</feature>
<comment type="caution">
    <text evidence="2">The sequence shown here is derived from an EMBL/GenBank/DDBJ whole genome shotgun (WGS) entry which is preliminary data.</text>
</comment>
<feature type="region of interest" description="Disordered" evidence="1">
    <location>
        <begin position="477"/>
        <end position="657"/>
    </location>
</feature>
<name>A0A8S9XG01_APOLU</name>
<feature type="compositionally biased region" description="Low complexity" evidence="1">
    <location>
        <begin position="574"/>
        <end position="589"/>
    </location>
</feature>
<reference evidence="2" key="1">
    <citation type="journal article" date="2021" name="Mol. Ecol. Resour.">
        <title>Apolygus lucorum genome provides insights into omnivorousness and mesophyll feeding.</title>
        <authorList>
            <person name="Liu Y."/>
            <person name="Liu H."/>
            <person name="Wang H."/>
            <person name="Huang T."/>
            <person name="Liu B."/>
            <person name="Yang B."/>
            <person name="Yin L."/>
            <person name="Li B."/>
            <person name="Zhang Y."/>
            <person name="Zhang S."/>
            <person name="Jiang F."/>
            <person name="Zhang X."/>
            <person name="Ren Y."/>
            <person name="Wang B."/>
            <person name="Wang S."/>
            <person name="Lu Y."/>
            <person name="Wu K."/>
            <person name="Fan W."/>
            <person name="Wang G."/>
        </authorList>
    </citation>
    <scope>NUCLEOTIDE SEQUENCE</scope>
    <source>
        <strain evidence="2">12Hb</strain>
    </source>
</reference>
<feature type="compositionally biased region" description="Basic residues" evidence="1">
    <location>
        <begin position="334"/>
        <end position="350"/>
    </location>
</feature>
<dbReference type="Proteomes" id="UP000466442">
    <property type="component" value="Unassembled WGS sequence"/>
</dbReference>
<organism evidence="2 3">
    <name type="scientific">Apolygus lucorum</name>
    <name type="common">Small green plant bug</name>
    <name type="synonym">Lygocoris lucorum</name>
    <dbReference type="NCBI Taxonomy" id="248454"/>
    <lineage>
        <taxon>Eukaryota</taxon>
        <taxon>Metazoa</taxon>
        <taxon>Ecdysozoa</taxon>
        <taxon>Arthropoda</taxon>
        <taxon>Hexapoda</taxon>
        <taxon>Insecta</taxon>
        <taxon>Pterygota</taxon>
        <taxon>Neoptera</taxon>
        <taxon>Paraneoptera</taxon>
        <taxon>Hemiptera</taxon>
        <taxon>Heteroptera</taxon>
        <taxon>Panheteroptera</taxon>
        <taxon>Cimicomorpha</taxon>
        <taxon>Miridae</taxon>
        <taxon>Mirini</taxon>
        <taxon>Apolygus</taxon>
    </lineage>
</organism>
<sequence>MEGERPNLSNPAIMPSSSIQPVNPGSSATRAFDPKVLLYRQWHTIPLLPEGPQFIEEIYKAKGLTKSVVEIARNQMERILQSRPTVKPLMKRRGLPSKAVKTPEETPAKSLPVLEPSAPVMKPSLPVLEPSLPVLEPSSPVSSETITVYSVIPDTSLVTSHADAINRQNCSTPPSKATKVNPQSSCTSKLATPLTINGNTPPPISISNASPSMANRPSTSLHSRVSFSGTIISATNVSSAFRNIFDPDTSSHICQKSSPTVSKSPIKSPIAKKSTGPRIRDKISFLKLKHDIKECKVLLYDYAKDYGKLIKYGEWPPNSSSGEKTEVEISTNKKKEKRRKKDTNQKKKREVPKNGDQPLAKKVKASHDSEKPVQTNSVPKVRIVLKNKLCDPVGISTLLENVQNKDCNSFSNKENIDDLGSSCRTEVEPKQAWKRSAPSPSPPGKKVDIKSVCSTGTVQTEELCKSDKALVIRIPQTSSSADKVDSSTKNLLEKEKSSKKPQLASTITAKLQPIIASKPPSSSDLAVSAPVANSKLDGQKSKDPVSVSHSTLRSTQTLTKAKKKPVISLKAYQSRRSSSSSGDGKNSSSPPYPGTDSVNGSSGHSSPSSTPEDNEPSLSHRLKLHTHNEAVTSKDSTPSPKSNEITSSVQSNCLKPQLKHKLVHASTSLESPKKTKASAHDGLAPIAGSAKNELNDELQSPPVPVRPALKFSLVSHQIQHRADPRRKLLLSTLVENNNNSACGGFEKTTSLVVDSTATAELDLSSNKLHPLTVMYGQNAQPKLNLIKWDTYYCLCDGKLAFNDYSEWSKHFRSCKKISCTYETADDKII</sequence>
<feature type="region of interest" description="Disordered" evidence="1">
    <location>
        <begin position="411"/>
        <end position="450"/>
    </location>
</feature>
<feature type="compositionally biased region" description="Polar residues" evidence="1">
    <location>
        <begin position="547"/>
        <end position="559"/>
    </location>
</feature>
<feature type="region of interest" description="Disordered" evidence="1">
    <location>
        <begin position="254"/>
        <end position="275"/>
    </location>
</feature>
<proteinExistence type="predicted"/>
<accession>A0A8S9XG01</accession>
<gene>
    <name evidence="2" type="ORF">GE061_018461</name>
</gene>
<evidence type="ECO:0000313" key="3">
    <source>
        <dbReference type="Proteomes" id="UP000466442"/>
    </source>
</evidence>
<feature type="compositionally biased region" description="Low complexity" evidence="1">
    <location>
        <begin position="597"/>
        <end position="609"/>
    </location>
</feature>
<feature type="compositionally biased region" description="Low complexity" evidence="1">
    <location>
        <begin position="205"/>
        <end position="215"/>
    </location>
</feature>
<dbReference type="EMBL" id="WIXP02000008">
    <property type="protein sequence ID" value="KAF6207221.1"/>
    <property type="molecule type" value="Genomic_DNA"/>
</dbReference>
<feature type="region of interest" description="Disordered" evidence="1">
    <location>
        <begin position="167"/>
        <end position="186"/>
    </location>
</feature>
<dbReference type="AlphaFoldDB" id="A0A8S9XG01"/>
<feature type="region of interest" description="Disordered" evidence="1">
    <location>
        <begin position="192"/>
        <end position="221"/>
    </location>
</feature>
<evidence type="ECO:0000313" key="2">
    <source>
        <dbReference type="EMBL" id="KAF6207221.1"/>
    </source>
</evidence>
<feature type="compositionally biased region" description="Polar residues" evidence="1">
    <location>
        <begin position="629"/>
        <end position="654"/>
    </location>
</feature>
<feature type="compositionally biased region" description="Basic and acidic residues" evidence="1">
    <location>
        <begin position="323"/>
        <end position="333"/>
    </location>
</feature>
<protein>
    <submittedName>
        <fullName evidence="2">Uncharacterized protein</fullName>
    </submittedName>
</protein>
<feature type="compositionally biased region" description="Polar residues" evidence="1">
    <location>
        <begin position="7"/>
        <end position="27"/>
    </location>
</feature>
<keyword evidence="3" id="KW-1185">Reference proteome</keyword>
<feature type="region of interest" description="Disordered" evidence="1">
    <location>
        <begin position="314"/>
        <end position="375"/>
    </location>
</feature>
<feature type="compositionally biased region" description="Basic and acidic residues" evidence="1">
    <location>
        <begin position="482"/>
        <end position="498"/>
    </location>
</feature>
<evidence type="ECO:0000256" key="1">
    <source>
        <dbReference type="SAM" id="MobiDB-lite"/>
    </source>
</evidence>